<keyword evidence="1" id="KW-0444">Lipid biosynthesis</keyword>
<keyword evidence="2" id="KW-0378">Hydrolase</keyword>
<dbReference type="EMBL" id="NKHF01000067">
    <property type="protein sequence ID" value="PCK30990.1"/>
    <property type="molecule type" value="Genomic_DNA"/>
</dbReference>
<reference evidence="6" key="1">
    <citation type="journal article" date="2019" name="Genome Announc.">
        <title>Draft Genome Sequence of Pseudoalteromonas piscicida Strain 36Y ROTHPW, an Hypersaline Seawater Isolate from the South Coast of Sonora, Mexico.</title>
        <authorList>
            <person name="Sanchez-Diaz R."/>
            <person name="Molina-Garza Z.J."/>
            <person name="Cruz-Suarez L.E."/>
            <person name="Selvin J."/>
            <person name="Kiran G.S."/>
            <person name="Ibarra-Gamez J.C."/>
            <person name="Gomez-Gil B."/>
            <person name="Galaviz-Silva L."/>
        </authorList>
    </citation>
    <scope>NUCLEOTIDE SEQUENCE [LARGE SCALE GENOMIC DNA]</scope>
    <source>
        <strain evidence="6">36Y_RITHPW</strain>
    </source>
</reference>
<evidence type="ECO:0000313" key="6">
    <source>
        <dbReference type="Proteomes" id="UP000228621"/>
    </source>
</evidence>
<dbReference type="PANTHER" id="PTHR38764">
    <property type="entry name" value="ACYL CARRIER PROTEIN PHOSPHODIESTERASE"/>
    <property type="match status" value="1"/>
</dbReference>
<organism evidence="5 6">
    <name type="scientific">Pseudoalteromonas piscicida</name>
    <dbReference type="NCBI Taxonomy" id="43662"/>
    <lineage>
        <taxon>Bacteria</taxon>
        <taxon>Pseudomonadati</taxon>
        <taxon>Pseudomonadota</taxon>
        <taxon>Gammaproteobacteria</taxon>
        <taxon>Alteromonadales</taxon>
        <taxon>Pseudoalteromonadaceae</taxon>
        <taxon>Pseudoalteromonas</taxon>
    </lineage>
</organism>
<dbReference type="GO" id="GO:0008770">
    <property type="term" value="F:[acyl-carrier-protein] phosphodiesterase activity"/>
    <property type="evidence" value="ECO:0007669"/>
    <property type="project" value="InterPro"/>
</dbReference>
<dbReference type="AlphaFoldDB" id="A0A2A5JNJ8"/>
<sequence length="194" mass="22106">MNYLAHLYFAQPNAASHFGNLLGDFQNGVNIAALPKPVQQGLKTHLQVDKFTDSHAIVKESKLLFSPQRRRFAGIALDVLYDHFLIKHWDQYHTTPLDDFKQHSFVLLQSKLGVMPMSMQQVVSALTRDDWFATYESVSGVGLALDNIANRIRFKNQFSGSGSDIIKHYQTLEAGFNTFFPMLITHMQKIQFES</sequence>
<dbReference type="PIRSF" id="PIRSF011489">
    <property type="entry name" value="DUF479"/>
    <property type="match status" value="1"/>
</dbReference>
<accession>A0A2A5JNJ8</accession>
<proteinExistence type="predicted"/>
<name>A0A2A5JNJ8_PSEO7</name>
<dbReference type="RefSeq" id="WP_099642801.1">
    <property type="nucleotide sequence ID" value="NZ_NKHF01000067.1"/>
</dbReference>
<evidence type="ECO:0000256" key="2">
    <source>
        <dbReference type="ARBA" id="ARBA00022801"/>
    </source>
</evidence>
<dbReference type="PANTHER" id="PTHR38764:SF1">
    <property type="entry name" value="ACYL CARRIER PROTEIN PHOSPHODIESTERASE"/>
    <property type="match status" value="1"/>
</dbReference>
<keyword evidence="6" id="KW-1185">Reference proteome</keyword>
<evidence type="ECO:0000256" key="1">
    <source>
        <dbReference type="ARBA" id="ARBA00022516"/>
    </source>
</evidence>
<keyword evidence="3" id="KW-0443">Lipid metabolism</keyword>
<evidence type="ECO:0000256" key="4">
    <source>
        <dbReference type="ARBA" id="ARBA00023160"/>
    </source>
</evidence>
<keyword evidence="4" id="KW-0276">Fatty acid metabolism</keyword>
<dbReference type="InterPro" id="IPR007431">
    <property type="entry name" value="ACP_PD"/>
</dbReference>
<gene>
    <name evidence="5" type="ORF">CEX98_14650</name>
</gene>
<dbReference type="GO" id="GO:0006633">
    <property type="term" value="P:fatty acid biosynthetic process"/>
    <property type="evidence" value="ECO:0007669"/>
    <property type="project" value="UniProtKB-KW"/>
</dbReference>
<evidence type="ECO:0000313" key="5">
    <source>
        <dbReference type="EMBL" id="PCK30990.1"/>
    </source>
</evidence>
<protein>
    <submittedName>
        <fullName evidence="5">ACP phosphodiesterase</fullName>
    </submittedName>
</protein>
<dbReference type="OrthoDB" id="8442777at2"/>
<keyword evidence="4" id="KW-0275">Fatty acid biosynthesis</keyword>
<dbReference type="Pfam" id="PF04336">
    <property type="entry name" value="ACP_PD"/>
    <property type="match status" value="1"/>
</dbReference>
<comment type="caution">
    <text evidence="5">The sequence shown here is derived from an EMBL/GenBank/DDBJ whole genome shotgun (WGS) entry which is preliminary data.</text>
</comment>
<evidence type="ECO:0000256" key="3">
    <source>
        <dbReference type="ARBA" id="ARBA00023098"/>
    </source>
</evidence>
<dbReference type="Proteomes" id="UP000228621">
    <property type="component" value="Unassembled WGS sequence"/>
</dbReference>